<name>A0A263DA68_9PSEU</name>
<dbReference type="EMBL" id="NKYE01000001">
    <property type="protein sequence ID" value="OZM75069.1"/>
    <property type="molecule type" value="Genomic_DNA"/>
</dbReference>
<evidence type="ECO:0000313" key="2">
    <source>
        <dbReference type="Proteomes" id="UP000242444"/>
    </source>
</evidence>
<dbReference type="Gene3D" id="1.10.287.1060">
    <property type="entry name" value="ESAT-6-like"/>
    <property type="match status" value="1"/>
</dbReference>
<dbReference type="RefSeq" id="WP_094860848.1">
    <property type="nucleotide sequence ID" value="NZ_NKYE01000001.1"/>
</dbReference>
<dbReference type="InParanoid" id="A0A263DA68"/>
<organism evidence="1 2">
    <name type="scientific">Amycolatopsis antarctica</name>
    <dbReference type="NCBI Taxonomy" id="1854586"/>
    <lineage>
        <taxon>Bacteria</taxon>
        <taxon>Bacillati</taxon>
        <taxon>Actinomycetota</taxon>
        <taxon>Actinomycetes</taxon>
        <taxon>Pseudonocardiales</taxon>
        <taxon>Pseudonocardiaceae</taxon>
        <taxon>Amycolatopsis</taxon>
    </lineage>
</organism>
<dbReference type="SUPFAM" id="SSF140453">
    <property type="entry name" value="EsxAB dimer-like"/>
    <property type="match status" value="1"/>
</dbReference>
<comment type="caution">
    <text evidence="1">The sequence shown here is derived from an EMBL/GenBank/DDBJ whole genome shotgun (WGS) entry which is preliminary data.</text>
</comment>
<proteinExistence type="predicted"/>
<protein>
    <recommendedName>
        <fullName evidence="3">ESX-1 secretion-associated protein</fullName>
    </recommendedName>
</protein>
<accession>A0A263DA68</accession>
<dbReference type="InterPro" id="IPR036689">
    <property type="entry name" value="ESAT-6-like_sf"/>
</dbReference>
<dbReference type="AlphaFoldDB" id="A0A263DA68"/>
<sequence>MSGGFEVDAERLGDKASEFGGLAERAERITAALRTALAGSGAPWGDDTVGRSFAAVHEGPAAETAGRCAGLGAGLDGLGDALTAAAARYADGDSAAARRLGPDAGS</sequence>
<evidence type="ECO:0000313" key="1">
    <source>
        <dbReference type="EMBL" id="OZM75069.1"/>
    </source>
</evidence>
<reference evidence="1 2" key="1">
    <citation type="submission" date="2017-07" db="EMBL/GenBank/DDBJ databases">
        <title>Amycolatopsis antarcticus sp. nov., isolated from the surface of an Antarcticus brown macroalga.</title>
        <authorList>
            <person name="Wang J."/>
            <person name="Leiva S."/>
            <person name="Huang J."/>
            <person name="Huang Y."/>
        </authorList>
    </citation>
    <scope>NUCLEOTIDE SEQUENCE [LARGE SCALE GENOMIC DNA]</scope>
    <source>
        <strain evidence="1 2">AU-G6</strain>
    </source>
</reference>
<dbReference type="GO" id="GO:0009306">
    <property type="term" value="P:protein secretion"/>
    <property type="evidence" value="ECO:0007669"/>
    <property type="project" value="InterPro"/>
</dbReference>
<dbReference type="Pfam" id="PF10824">
    <property type="entry name" value="T7SS_ESX_EspC"/>
    <property type="match status" value="1"/>
</dbReference>
<evidence type="ECO:0008006" key="3">
    <source>
        <dbReference type="Google" id="ProtNLM"/>
    </source>
</evidence>
<gene>
    <name evidence="1" type="ORF">CFN78_02520</name>
</gene>
<dbReference type="Proteomes" id="UP000242444">
    <property type="component" value="Unassembled WGS sequence"/>
</dbReference>
<dbReference type="InterPro" id="IPR022536">
    <property type="entry name" value="EspC"/>
</dbReference>
<keyword evidence="2" id="KW-1185">Reference proteome</keyword>